<sequence length="61" mass="6610">MPSTETALDRLRDCFQAFVPHFLAPALAPSCRSPRDHHCISTGAHAALMLVGGDGSCFRLR</sequence>
<accession>A0A4V2K920</accession>
<gene>
    <name evidence="1" type="ORF">BD310DRAFT_919676</name>
</gene>
<dbReference type="AlphaFoldDB" id="A0A4V2K920"/>
<name>A0A4V2K920_9APHY</name>
<proteinExistence type="predicted"/>
<dbReference type="EMBL" id="ML145095">
    <property type="protein sequence ID" value="TBU62138.1"/>
    <property type="molecule type" value="Genomic_DNA"/>
</dbReference>
<protein>
    <submittedName>
        <fullName evidence="1">Uncharacterized protein</fullName>
    </submittedName>
</protein>
<keyword evidence="2" id="KW-1185">Reference proteome</keyword>
<organism evidence="1 2">
    <name type="scientific">Dichomitus squalens</name>
    <dbReference type="NCBI Taxonomy" id="114155"/>
    <lineage>
        <taxon>Eukaryota</taxon>
        <taxon>Fungi</taxon>
        <taxon>Dikarya</taxon>
        <taxon>Basidiomycota</taxon>
        <taxon>Agaricomycotina</taxon>
        <taxon>Agaricomycetes</taxon>
        <taxon>Polyporales</taxon>
        <taxon>Polyporaceae</taxon>
        <taxon>Dichomitus</taxon>
    </lineage>
</organism>
<reference evidence="1 2" key="1">
    <citation type="submission" date="2019-01" db="EMBL/GenBank/DDBJ databases">
        <title>Draft genome sequences of three monokaryotic isolates of the white-rot basidiomycete fungus Dichomitus squalens.</title>
        <authorList>
            <consortium name="DOE Joint Genome Institute"/>
            <person name="Lopez S.C."/>
            <person name="Andreopoulos B."/>
            <person name="Pangilinan J."/>
            <person name="Lipzen A."/>
            <person name="Riley R."/>
            <person name="Ahrendt S."/>
            <person name="Ng V."/>
            <person name="Barry K."/>
            <person name="Daum C."/>
            <person name="Grigoriev I.V."/>
            <person name="Hilden K.S."/>
            <person name="Makela M.R."/>
            <person name="de Vries R.P."/>
        </authorList>
    </citation>
    <scope>NUCLEOTIDE SEQUENCE [LARGE SCALE GENOMIC DNA]</scope>
    <source>
        <strain evidence="1 2">CBS 464.89</strain>
    </source>
</reference>
<evidence type="ECO:0000313" key="2">
    <source>
        <dbReference type="Proteomes" id="UP000292082"/>
    </source>
</evidence>
<dbReference type="Proteomes" id="UP000292082">
    <property type="component" value="Unassembled WGS sequence"/>
</dbReference>
<evidence type="ECO:0000313" key="1">
    <source>
        <dbReference type="EMBL" id="TBU62138.1"/>
    </source>
</evidence>